<dbReference type="InterPro" id="IPR003156">
    <property type="entry name" value="DHHA1_dom"/>
</dbReference>
<dbReference type="PANTHER" id="PTHR30255:SF2">
    <property type="entry name" value="SINGLE-STRANDED-DNA-SPECIFIC EXONUCLEASE RECJ"/>
    <property type="match status" value="1"/>
</dbReference>
<dbReference type="InParanoid" id="A0A6M4H757"/>
<sequence length="568" mass="60968">MPEIVTRSVDEAARALLVAAGCDKRLAPLFAARGVREYAELASTFDALTPPDRLAHIDEAATLLADGIAKGEKLLVVADYDADGATACAVAVRALRALGAKVDYIVPHRFRHGYGLTPEVVREAAERKPDLIITVDNGIAAVAGVEEATKLGIRVLVTDHHLPGDQRPAATCIVNPNQAGCGFPSKNLAGVGVIFYVMLALRAELRRRGAFAGTPPPNLANLLDIVALGTVADVVKLDANNRILVSQGLARIRAGKACPGIRALFEVAGRPTWRAATYDLGFVAGPRLNAAGRMDDMSVGIECLITDDPVRARQLATELDRLNRERRVVEGDMQESALAMLADIPETDGFTLSIHHPDWHAGVVGILASRIKDRFHRPVFAFAADGEGTLRGSGRSIAGFHLRDALDLVDKRNAGLLERFGGHAAAAGVTLAAGSLERFRTAFESVARELLSVSDLERRIETDGELAADENTLELAKLLREVPWGQGFPDPRFVGRFEVAAQRVVAEKHAKLTLVQGKHRFSAMRFGSADPLPAAITAVYRLDVNEYQGAETLQLTLEHCEDARAGDG</sequence>
<evidence type="ECO:0000259" key="6">
    <source>
        <dbReference type="Pfam" id="PF01368"/>
    </source>
</evidence>
<name>A0A6M4H757_9PROT</name>
<evidence type="ECO:0000256" key="1">
    <source>
        <dbReference type="ARBA" id="ARBA00005915"/>
    </source>
</evidence>
<dbReference type="Proteomes" id="UP000503096">
    <property type="component" value="Chromosome"/>
</dbReference>
<dbReference type="KEGG" id="upl:DSM104440_02290"/>
<dbReference type="GO" id="GO:0006310">
    <property type="term" value="P:DNA recombination"/>
    <property type="evidence" value="ECO:0007669"/>
    <property type="project" value="InterPro"/>
</dbReference>
<dbReference type="InterPro" id="IPR004610">
    <property type="entry name" value="RecJ"/>
</dbReference>
<dbReference type="Pfam" id="PF17768">
    <property type="entry name" value="RecJ_OB"/>
    <property type="match status" value="1"/>
</dbReference>
<dbReference type="PANTHER" id="PTHR30255">
    <property type="entry name" value="SINGLE-STRANDED-DNA-SPECIFIC EXONUCLEASE RECJ"/>
    <property type="match status" value="1"/>
</dbReference>
<evidence type="ECO:0000256" key="3">
    <source>
        <dbReference type="ARBA" id="ARBA00022722"/>
    </source>
</evidence>
<evidence type="ECO:0000259" key="7">
    <source>
        <dbReference type="Pfam" id="PF02272"/>
    </source>
</evidence>
<dbReference type="AlphaFoldDB" id="A0A6M4H757"/>
<dbReference type="InterPro" id="IPR001667">
    <property type="entry name" value="DDH_dom"/>
</dbReference>
<dbReference type="SUPFAM" id="SSF64182">
    <property type="entry name" value="DHH phosphoesterases"/>
    <property type="match status" value="1"/>
</dbReference>
<keyword evidence="10" id="KW-1185">Reference proteome</keyword>
<dbReference type="FunCoup" id="A0A6M4H757">
    <property type="interactions" value="400"/>
</dbReference>
<feature type="domain" description="DHHA1" evidence="7">
    <location>
        <begin position="356"/>
        <end position="448"/>
    </location>
</feature>
<dbReference type="GO" id="GO:0006281">
    <property type="term" value="P:DNA repair"/>
    <property type="evidence" value="ECO:0007669"/>
    <property type="project" value="InterPro"/>
</dbReference>
<keyword evidence="3" id="KW-0540">Nuclease</keyword>
<dbReference type="Gene3D" id="3.10.310.30">
    <property type="match status" value="1"/>
</dbReference>
<feature type="domain" description="RecJ OB" evidence="8">
    <location>
        <begin position="462"/>
        <end position="559"/>
    </location>
</feature>
<evidence type="ECO:0000259" key="8">
    <source>
        <dbReference type="Pfam" id="PF17768"/>
    </source>
</evidence>
<evidence type="ECO:0000256" key="2">
    <source>
        <dbReference type="ARBA" id="ARBA00019841"/>
    </source>
</evidence>
<dbReference type="Pfam" id="PF01368">
    <property type="entry name" value="DHH"/>
    <property type="match status" value="1"/>
</dbReference>
<dbReference type="InterPro" id="IPR041122">
    <property type="entry name" value="RecJ_OB"/>
</dbReference>
<evidence type="ECO:0000256" key="4">
    <source>
        <dbReference type="ARBA" id="ARBA00022801"/>
    </source>
</evidence>
<evidence type="ECO:0000256" key="5">
    <source>
        <dbReference type="ARBA" id="ARBA00022839"/>
    </source>
</evidence>
<evidence type="ECO:0000313" key="10">
    <source>
        <dbReference type="Proteomes" id="UP000503096"/>
    </source>
</evidence>
<keyword evidence="4 9" id="KW-0378">Hydrolase</keyword>
<proteinExistence type="inferred from homology"/>
<comment type="similarity">
    <text evidence="1">Belongs to the RecJ family.</text>
</comment>
<dbReference type="RefSeq" id="WP_171162771.1">
    <property type="nucleotide sequence ID" value="NZ_CP053073.1"/>
</dbReference>
<dbReference type="GO" id="GO:0008409">
    <property type="term" value="F:5'-3' exonuclease activity"/>
    <property type="evidence" value="ECO:0007669"/>
    <property type="project" value="InterPro"/>
</dbReference>
<protein>
    <recommendedName>
        <fullName evidence="2">Single-stranded-DNA-specific exonuclease RecJ</fullName>
    </recommendedName>
</protein>
<gene>
    <name evidence="9" type="primary">recJ</name>
    <name evidence="9" type="ORF">DSM104440_02290</name>
</gene>
<organism evidence="9 10">
    <name type="scientific">Usitatibacter palustris</name>
    <dbReference type="NCBI Taxonomy" id="2732487"/>
    <lineage>
        <taxon>Bacteria</taxon>
        <taxon>Pseudomonadati</taxon>
        <taxon>Pseudomonadota</taxon>
        <taxon>Betaproteobacteria</taxon>
        <taxon>Nitrosomonadales</taxon>
        <taxon>Usitatibacteraceae</taxon>
        <taxon>Usitatibacter</taxon>
    </lineage>
</organism>
<dbReference type="InterPro" id="IPR051673">
    <property type="entry name" value="SSDNA_exonuclease_RecJ"/>
</dbReference>
<dbReference type="InterPro" id="IPR038763">
    <property type="entry name" value="DHH_sf"/>
</dbReference>
<dbReference type="Gene3D" id="3.90.1640.30">
    <property type="match status" value="1"/>
</dbReference>
<accession>A0A6M4H757</accession>
<dbReference type="FunFam" id="3.90.1640.30:FF:000001">
    <property type="entry name" value="Single-stranded-DNA-specific exonuclease RecJ"/>
    <property type="match status" value="1"/>
</dbReference>
<dbReference type="GO" id="GO:0003676">
    <property type="term" value="F:nucleic acid binding"/>
    <property type="evidence" value="ECO:0007669"/>
    <property type="project" value="InterPro"/>
</dbReference>
<dbReference type="Pfam" id="PF02272">
    <property type="entry name" value="DHHA1"/>
    <property type="match status" value="1"/>
</dbReference>
<dbReference type="EMBL" id="CP053073">
    <property type="protein sequence ID" value="QJR15469.1"/>
    <property type="molecule type" value="Genomic_DNA"/>
</dbReference>
<keyword evidence="5 9" id="KW-0269">Exonuclease</keyword>
<dbReference type="NCBIfam" id="TIGR00644">
    <property type="entry name" value="recJ"/>
    <property type="match status" value="1"/>
</dbReference>
<evidence type="ECO:0000313" key="9">
    <source>
        <dbReference type="EMBL" id="QJR15469.1"/>
    </source>
</evidence>
<reference evidence="9 10" key="1">
    <citation type="submission" date="2020-04" db="EMBL/GenBank/DDBJ databases">
        <title>Usitatibacter rugosus gen. nov., sp. nov. and Usitatibacter palustris sp. nov., novel members of Usitatibacteraceae fam. nov. within the order Nitrosomonadales isolated from soil.</title>
        <authorList>
            <person name="Huber K.J."/>
            <person name="Neumann-Schaal M."/>
            <person name="Geppert A."/>
            <person name="Luckner M."/>
            <person name="Wanner G."/>
            <person name="Overmann J."/>
        </authorList>
    </citation>
    <scope>NUCLEOTIDE SEQUENCE [LARGE SCALE GENOMIC DNA]</scope>
    <source>
        <strain evidence="9 10">Swamp67</strain>
    </source>
</reference>
<feature type="domain" description="DDH" evidence="6">
    <location>
        <begin position="73"/>
        <end position="230"/>
    </location>
</feature>